<evidence type="ECO:0000259" key="1">
    <source>
        <dbReference type="PROSITE" id="PS50206"/>
    </source>
</evidence>
<keyword evidence="3" id="KW-1185">Reference proteome</keyword>
<protein>
    <submittedName>
        <fullName evidence="2">Rhodanese domain-containing protein</fullName>
    </submittedName>
</protein>
<accession>A0A6A4WCC8</accession>
<proteinExistence type="predicted"/>
<dbReference type="Gene3D" id="3.40.250.10">
    <property type="entry name" value="Rhodanese-like domain"/>
    <property type="match status" value="1"/>
</dbReference>
<dbReference type="PANTHER" id="PTHR44086:SF10">
    <property type="entry name" value="THIOSULFATE SULFURTRANSFERASE_RHODANESE-LIKE DOMAIN-CONTAINING PROTEIN 3"/>
    <property type="match status" value="1"/>
</dbReference>
<dbReference type="InterPro" id="IPR036873">
    <property type="entry name" value="Rhodanese-like_dom_sf"/>
</dbReference>
<dbReference type="OrthoDB" id="566238at2759"/>
<dbReference type="InterPro" id="IPR001763">
    <property type="entry name" value="Rhodanese-like_dom"/>
</dbReference>
<dbReference type="PROSITE" id="PS50206">
    <property type="entry name" value="RHODANESE_3"/>
    <property type="match status" value="1"/>
</dbReference>
<dbReference type="AlphaFoldDB" id="A0A6A4WCC8"/>
<gene>
    <name evidence="2" type="ORF">FJT64_026984</name>
</gene>
<organism evidence="2 3">
    <name type="scientific">Amphibalanus amphitrite</name>
    <name type="common">Striped barnacle</name>
    <name type="synonym">Balanus amphitrite</name>
    <dbReference type="NCBI Taxonomy" id="1232801"/>
    <lineage>
        <taxon>Eukaryota</taxon>
        <taxon>Metazoa</taxon>
        <taxon>Ecdysozoa</taxon>
        <taxon>Arthropoda</taxon>
        <taxon>Crustacea</taxon>
        <taxon>Multicrustacea</taxon>
        <taxon>Cirripedia</taxon>
        <taxon>Thoracica</taxon>
        <taxon>Thoracicalcarea</taxon>
        <taxon>Balanomorpha</taxon>
        <taxon>Balanoidea</taxon>
        <taxon>Balanidae</taxon>
        <taxon>Amphibalaninae</taxon>
        <taxon>Amphibalanus</taxon>
    </lineage>
</organism>
<evidence type="ECO:0000313" key="2">
    <source>
        <dbReference type="EMBL" id="KAF0300532.1"/>
    </source>
</evidence>
<comment type="caution">
    <text evidence="2">The sequence shown here is derived from an EMBL/GenBank/DDBJ whole genome shotgun (WGS) entry which is preliminary data.</text>
</comment>
<dbReference type="SMART" id="SM00450">
    <property type="entry name" value="RHOD"/>
    <property type="match status" value="1"/>
</dbReference>
<dbReference type="Pfam" id="PF00581">
    <property type="entry name" value="Rhodanese"/>
    <property type="match status" value="1"/>
</dbReference>
<feature type="domain" description="Rhodanese" evidence="1">
    <location>
        <begin position="17"/>
        <end position="119"/>
    </location>
</feature>
<dbReference type="EMBL" id="VIIS01001256">
    <property type="protein sequence ID" value="KAF0300532.1"/>
    <property type="molecule type" value="Genomic_DNA"/>
</dbReference>
<name>A0A6A4WCC8_AMPAM</name>
<dbReference type="Proteomes" id="UP000440578">
    <property type="component" value="Unassembled WGS sequence"/>
</dbReference>
<evidence type="ECO:0000313" key="3">
    <source>
        <dbReference type="Proteomes" id="UP000440578"/>
    </source>
</evidence>
<reference evidence="2 3" key="1">
    <citation type="submission" date="2019-07" db="EMBL/GenBank/DDBJ databases">
        <title>Draft genome assembly of a fouling barnacle, Amphibalanus amphitrite (Darwin, 1854): The first reference genome for Thecostraca.</title>
        <authorList>
            <person name="Kim W."/>
        </authorList>
    </citation>
    <scope>NUCLEOTIDE SEQUENCE [LARGE SCALE GENOMIC DNA]</scope>
    <source>
        <strain evidence="2">SNU_AA5</strain>
        <tissue evidence="2">Soma without cirri and trophi</tissue>
    </source>
</reference>
<dbReference type="PANTHER" id="PTHR44086">
    <property type="entry name" value="THIOSULFATE SULFURTRANSFERASE RDL2, MITOCHONDRIAL-RELATED"/>
    <property type="match status" value="1"/>
</dbReference>
<sequence>MHSLQAADFAAVKEAVDTGSATIVDVRNPGELQEEGKIPKAINLPLPELKQAMELSAEEFQQKYGCARPGQTEPLILHCKGGIRAAKAAGQLTESGYSNLKVYQGSFADWVSNGGPVEK</sequence>
<dbReference type="SUPFAM" id="SSF52821">
    <property type="entry name" value="Rhodanese/Cell cycle control phosphatase"/>
    <property type="match status" value="1"/>
</dbReference>